<evidence type="ECO:0000313" key="2">
    <source>
        <dbReference type="EMBL" id="SHK66340.1"/>
    </source>
</evidence>
<dbReference type="SUPFAM" id="SSF142433">
    <property type="entry name" value="CinA-like"/>
    <property type="match status" value="1"/>
</dbReference>
<organism evidence="2 3">
    <name type="scientific">Epilithonimonas mollis</name>
    <dbReference type="NCBI Taxonomy" id="216903"/>
    <lineage>
        <taxon>Bacteria</taxon>
        <taxon>Pseudomonadati</taxon>
        <taxon>Bacteroidota</taxon>
        <taxon>Flavobacteriia</taxon>
        <taxon>Flavobacteriales</taxon>
        <taxon>Weeksellaceae</taxon>
        <taxon>Chryseobacterium group</taxon>
        <taxon>Epilithonimonas</taxon>
    </lineage>
</organism>
<keyword evidence="2" id="KW-0378">Hydrolase</keyword>
<gene>
    <name evidence="2" type="ORF">SAMN05444371_3251</name>
</gene>
<feature type="domain" description="CinA C-terminal" evidence="1">
    <location>
        <begin position="30"/>
        <end position="165"/>
    </location>
</feature>
<dbReference type="Proteomes" id="UP000184498">
    <property type="component" value="Unassembled WGS sequence"/>
</dbReference>
<dbReference type="AlphaFoldDB" id="A0A1M6UAZ3"/>
<accession>A0A1M6UAZ3</accession>
<evidence type="ECO:0000259" key="1">
    <source>
        <dbReference type="Pfam" id="PF02464"/>
    </source>
</evidence>
<reference evidence="3" key="1">
    <citation type="submission" date="2016-11" db="EMBL/GenBank/DDBJ databases">
        <authorList>
            <person name="Varghese N."/>
            <person name="Submissions S."/>
        </authorList>
    </citation>
    <scope>NUCLEOTIDE SEQUENCE [LARGE SCALE GENOMIC DNA]</scope>
    <source>
        <strain evidence="3">DSM 18016</strain>
    </source>
</reference>
<dbReference type="RefSeq" id="WP_073000040.1">
    <property type="nucleotide sequence ID" value="NZ_FRAM01000004.1"/>
</dbReference>
<keyword evidence="3" id="KW-1185">Reference proteome</keyword>
<dbReference type="InterPro" id="IPR008136">
    <property type="entry name" value="CinA_C"/>
</dbReference>
<dbReference type="OrthoDB" id="1252536at2"/>
<dbReference type="InterPro" id="IPR036653">
    <property type="entry name" value="CinA-like_C"/>
</dbReference>
<protein>
    <submittedName>
        <fullName evidence="2">Amidohydrolase, PncC family</fullName>
    </submittedName>
</protein>
<dbReference type="NCBIfam" id="TIGR00199">
    <property type="entry name" value="PncC_domain"/>
    <property type="match status" value="1"/>
</dbReference>
<dbReference type="STRING" id="216903.SAMN05444371_3251"/>
<dbReference type="EMBL" id="FRAM01000004">
    <property type="protein sequence ID" value="SHK66340.1"/>
    <property type="molecule type" value="Genomic_DNA"/>
</dbReference>
<sequence>MIVKPSQIGVSSDELSVRSLIFFIIELENLLSYIGKRMLQCKETIAVAESVTSGFLQFSFSQMRDASTFFMGGITAYSLQEKVEILKVDLEEAIKTNCVSSNIAETMALNVAKMYRTNWSIAVTGYATPVEESGKKLFAYFSISHRGKIILSERLDLHSRTKAVNAQLYYSEFILGCFKLELDKQIDTGIDNDKAS</sequence>
<name>A0A1M6UAZ3_9FLAO</name>
<dbReference type="GO" id="GO:0016787">
    <property type="term" value="F:hydrolase activity"/>
    <property type="evidence" value="ECO:0007669"/>
    <property type="project" value="UniProtKB-KW"/>
</dbReference>
<evidence type="ECO:0000313" key="3">
    <source>
        <dbReference type="Proteomes" id="UP000184498"/>
    </source>
</evidence>
<dbReference type="Gene3D" id="3.90.950.20">
    <property type="entry name" value="CinA-like"/>
    <property type="match status" value="1"/>
</dbReference>
<proteinExistence type="predicted"/>
<dbReference type="Pfam" id="PF02464">
    <property type="entry name" value="CinA"/>
    <property type="match status" value="1"/>
</dbReference>